<evidence type="ECO:0008006" key="3">
    <source>
        <dbReference type="Google" id="ProtNLM"/>
    </source>
</evidence>
<comment type="caution">
    <text evidence="1">The sequence shown here is derived from an EMBL/GenBank/DDBJ whole genome shotgun (WGS) entry which is preliminary data.</text>
</comment>
<evidence type="ECO:0000313" key="2">
    <source>
        <dbReference type="Proteomes" id="UP001138540"/>
    </source>
</evidence>
<keyword evidence="2" id="KW-1185">Reference proteome</keyword>
<dbReference type="Pfam" id="PF11367">
    <property type="entry name" value="Tail_completion_gp17"/>
    <property type="match status" value="1"/>
</dbReference>
<organism evidence="1 2">
    <name type="scientific">Sphingobium lignivorans</name>
    <dbReference type="NCBI Taxonomy" id="2735886"/>
    <lineage>
        <taxon>Bacteria</taxon>
        <taxon>Pseudomonadati</taxon>
        <taxon>Pseudomonadota</taxon>
        <taxon>Alphaproteobacteria</taxon>
        <taxon>Sphingomonadales</taxon>
        <taxon>Sphingomonadaceae</taxon>
        <taxon>Sphingobium</taxon>
    </lineage>
</organism>
<protein>
    <recommendedName>
        <fullName evidence="3">DUF3168 domain-containing protein</fullName>
    </recommendedName>
</protein>
<dbReference type="Proteomes" id="UP001138540">
    <property type="component" value="Unassembled WGS sequence"/>
</dbReference>
<dbReference type="RefSeq" id="WP_221414675.1">
    <property type="nucleotide sequence ID" value="NZ_JACHKA010000001.1"/>
</dbReference>
<gene>
    <name evidence="1" type="ORF">HNP60_003406</name>
</gene>
<proteinExistence type="predicted"/>
<evidence type="ECO:0000313" key="1">
    <source>
        <dbReference type="EMBL" id="MBB5987432.1"/>
    </source>
</evidence>
<accession>A0ABR6NJH3</accession>
<name>A0ABR6NJH3_9SPHN</name>
<dbReference type="EMBL" id="JACHKA010000001">
    <property type="protein sequence ID" value="MBB5987432.1"/>
    <property type="molecule type" value="Genomic_DNA"/>
</dbReference>
<dbReference type="InterPro" id="IPR021508">
    <property type="entry name" value="Gp17-like"/>
</dbReference>
<reference evidence="1 2" key="1">
    <citation type="submission" date="2020-08" db="EMBL/GenBank/DDBJ databases">
        <title>Exploring microbial biodiversity for novel pathways involved in the catabolism of aromatic compounds derived from lignin.</title>
        <authorList>
            <person name="Elkins J."/>
        </authorList>
    </citation>
    <scope>NUCLEOTIDE SEQUENCE [LARGE SCALE GENOMIC DNA]</scope>
    <source>
        <strain evidence="1 2">B1D3A</strain>
    </source>
</reference>
<sequence length="138" mass="14465">MADLISAIVALLKADSPVAALAGERVFGGELPPDEAKQMPRHALVVVPSGGPSLTGRSYAEHDSQRLDLFAYGATPSDAAVLLQAGALALRRARRQVRAGILLHSITVAGGFSAGRDPDAAWPRAFQSFQVLHALTEV</sequence>